<dbReference type="Gene3D" id="1.10.4080.10">
    <property type="entry name" value="ADP-ribosylation/Crystallin J1"/>
    <property type="match status" value="1"/>
</dbReference>
<sequence length="277" mass="31084">MLLELAIADAYSAELIDCPLEFVVAHNNLDTYGKNGDEGVFPGCYTAITQSNIAIAKMLIPGHPWVKEFLANSLTTTFKQDPRIRYGDELDKLLQQVRDGGELIDKIDPYQNLDDPAVRSMPIGILSTPEEVIKASMTHGAITNNTPDSLYATIAVGLMCHYFIYRLGKKEQLKDFLNIYIVTDWLESGKTPSKNLITTKYAIEAVIKHHSLSQLLQQCVTFSGRSDHISAIAVAAASCSQEYERDLPQCLFDRLENNLYGRDYLTRLEQQLYQNKG</sequence>
<evidence type="ECO:0000313" key="1">
    <source>
        <dbReference type="EMBL" id="MCC0177284.1"/>
    </source>
</evidence>
<proteinExistence type="predicted"/>
<dbReference type="Proteomes" id="UP000729733">
    <property type="component" value="Unassembled WGS sequence"/>
</dbReference>
<dbReference type="InterPro" id="IPR036705">
    <property type="entry name" value="Ribosyl_crysJ1_sf"/>
</dbReference>
<evidence type="ECO:0000313" key="2">
    <source>
        <dbReference type="Proteomes" id="UP000729733"/>
    </source>
</evidence>
<protein>
    <submittedName>
        <fullName evidence="1">ADP-ribosylglycohydrolase family protein</fullName>
    </submittedName>
</protein>
<dbReference type="RefSeq" id="WP_229640347.1">
    <property type="nucleotide sequence ID" value="NZ_JADWDC010000019.1"/>
</dbReference>
<dbReference type="EMBL" id="JADWDC010000019">
    <property type="protein sequence ID" value="MCC0177284.1"/>
    <property type="molecule type" value="Genomic_DNA"/>
</dbReference>
<name>A0A964FH50_9CYAN</name>
<organism evidence="1 2">
    <name type="scientific">Waterburya agarophytonicola KI4</name>
    <dbReference type="NCBI Taxonomy" id="2874699"/>
    <lineage>
        <taxon>Bacteria</taxon>
        <taxon>Bacillati</taxon>
        <taxon>Cyanobacteriota</taxon>
        <taxon>Cyanophyceae</taxon>
        <taxon>Pleurocapsales</taxon>
        <taxon>Hyellaceae</taxon>
        <taxon>Waterburya</taxon>
        <taxon>Waterburya agarophytonicola</taxon>
    </lineage>
</organism>
<comment type="caution">
    <text evidence="1">The sequence shown here is derived from an EMBL/GenBank/DDBJ whole genome shotgun (WGS) entry which is preliminary data.</text>
</comment>
<dbReference type="InterPro" id="IPR005502">
    <property type="entry name" value="Ribosyl_crysJ1"/>
</dbReference>
<reference evidence="1" key="1">
    <citation type="journal article" date="2021" name="Antonie Van Leeuwenhoek">
        <title>Draft genome and description of Waterburya agarophytonicola gen. nov. sp. nov. (Pleurocapsales, Cyanobacteria): a seaweed symbiont.</title>
        <authorList>
            <person name="Bonthond G."/>
            <person name="Shalygin S."/>
            <person name="Bayer T."/>
            <person name="Weinberger F."/>
        </authorList>
    </citation>
    <scope>NUCLEOTIDE SEQUENCE</scope>
    <source>
        <strain evidence="1">KI4</strain>
    </source>
</reference>
<keyword evidence="2" id="KW-1185">Reference proteome</keyword>
<dbReference type="Pfam" id="PF03747">
    <property type="entry name" value="ADP_ribosyl_GH"/>
    <property type="match status" value="1"/>
</dbReference>
<dbReference type="AlphaFoldDB" id="A0A964FH50"/>
<accession>A0A964FH50</accession>
<gene>
    <name evidence="1" type="ORF">I4641_09875</name>
</gene>
<dbReference type="SUPFAM" id="SSF101478">
    <property type="entry name" value="ADP-ribosylglycohydrolase"/>
    <property type="match status" value="1"/>
</dbReference>